<comment type="function">
    <text evidence="3 14 16">Endonuclease that specifically degrades the RNA of RNA-DNA hybrids.</text>
</comment>
<dbReference type="GO" id="GO:0005737">
    <property type="term" value="C:cytoplasm"/>
    <property type="evidence" value="ECO:0007669"/>
    <property type="project" value="UniProtKB-SubCell"/>
</dbReference>
<dbReference type="InterPro" id="IPR022898">
    <property type="entry name" value="RNase_HII"/>
</dbReference>
<evidence type="ECO:0000256" key="3">
    <source>
        <dbReference type="ARBA" id="ARBA00004065"/>
    </source>
</evidence>
<reference evidence="18 19" key="1">
    <citation type="submission" date="2012-11" db="EMBL/GenBank/DDBJ databases">
        <title>Whole genome sequence of Gluconacetobacter xylinus NBRC 13693.</title>
        <authorList>
            <person name="Azuma Y."/>
            <person name="Higashiura N."/>
            <person name="Hirakawa H."/>
            <person name="Matsushita K."/>
        </authorList>
    </citation>
    <scope>NUCLEOTIDE SEQUENCE [LARGE SCALE GENOMIC DNA]</scope>
    <source>
        <strain evidence="18 19">NBRC 13693</strain>
    </source>
</reference>
<comment type="caution">
    <text evidence="18">The sequence shown here is derived from an EMBL/GenBank/DDBJ whole genome shotgun (WGS) entry which is preliminary data.</text>
</comment>
<evidence type="ECO:0000256" key="1">
    <source>
        <dbReference type="ARBA" id="ARBA00000077"/>
    </source>
</evidence>
<dbReference type="GO" id="GO:0003723">
    <property type="term" value="F:RNA binding"/>
    <property type="evidence" value="ECO:0007669"/>
    <property type="project" value="UniProtKB-UniRule"/>
</dbReference>
<dbReference type="Proteomes" id="UP000032683">
    <property type="component" value="Unassembled WGS sequence"/>
</dbReference>
<dbReference type="EMBL" id="BANJ01000012">
    <property type="protein sequence ID" value="GAN98818.1"/>
    <property type="molecule type" value="Genomic_DNA"/>
</dbReference>
<feature type="binding site" evidence="14 15">
    <location>
        <position position="35"/>
    </location>
    <ligand>
        <name>a divalent metal cation</name>
        <dbReference type="ChEBI" id="CHEBI:60240"/>
    </ligand>
</feature>
<keyword evidence="11 14" id="KW-0255">Endonuclease</keyword>
<evidence type="ECO:0000256" key="11">
    <source>
        <dbReference type="ARBA" id="ARBA00022759"/>
    </source>
</evidence>
<dbReference type="InterPro" id="IPR036397">
    <property type="entry name" value="RNaseH_sf"/>
</dbReference>
<evidence type="ECO:0000256" key="14">
    <source>
        <dbReference type="HAMAP-Rule" id="MF_00052"/>
    </source>
</evidence>
<keyword evidence="10 14" id="KW-0479">Metal-binding</keyword>
<gene>
    <name evidence="14" type="primary">rnhB</name>
    <name evidence="18" type="ORF">Gxy13693_012_004</name>
</gene>
<dbReference type="InterPro" id="IPR001352">
    <property type="entry name" value="RNase_HII/HIII"/>
</dbReference>
<evidence type="ECO:0000313" key="18">
    <source>
        <dbReference type="EMBL" id="GAN98818.1"/>
    </source>
</evidence>
<dbReference type="GO" id="GO:0030145">
    <property type="term" value="F:manganese ion binding"/>
    <property type="evidence" value="ECO:0007669"/>
    <property type="project" value="UniProtKB-UniRule"/>
</dbReference>
<dbReference type="Gene3D" id="3.30.420.10">
    <property type="entry name" value="Ribonuclease H-like superfamily/Ribonuclease H"/>
    <property type="match status" value="1"/>
</dbReference>
<evidence type="ECO:0000259" key="17">
    <source>
        <dbReference type="PROSITE" id="PS51975"/>
    </source>
</evidence>
<dbReference type="HAMAP" id="MF_00052_B">
    <property type="entry name" value="RNase_HII_B"/>
    <property type="match status" value="1"/>
</dbReference>
<comment type="catalytic activity">
    <reaction evidence="1 14 15 16">
        <text>Endonucleolytic cleavage to 5'-phosphomonoester.</text>
        <dbReference type="EC" id="3.1.26.4"/>
    </reaction>
</comment>
<name>A0A0D6Q658_KOMXY</name>
<feature type="binding site" evidence="14 15">
    <location>
        <position position="36"/>
    </location>
    <ligand>
        <name>a divalent metal cation</name>
        <dbReference type="ChEBI" id="CHEBI:60240"/>
    </ligand>
</feature>
<evidence type="ECO:0000256" key="7">
    <source>
        <dbReference type="ARBA" id="ARBA00019179"/>
    </source>
</evidence>
<evidence type="ECO:0000256" key="9">
    <source>
        <dbReference type="ARBA" id="ARBA00022722"/>
    </source>
</evidence>
<dbReference type="CDD" id="cd07182">
    <property type="entry name" value="RNase_HII_bacteria_HII_like"/>
    <property type="match status" value="1"/>
</dbReference>
<dbReference type="NCBIfam" id="NF000595">
    <property type="entry name" value="PRK00015.1-3"/>
    <property type="match status" value="1"/>
</dbReference>
<dbReference type="GO" id="GO:0004523">
    <property type="term" value="F:RNA-DNA hybrid ribonuclease activity"/>
    <property type="evidence" value="ECO:0007669"/>
    <property type="project" value="UniProtKB-UniRule"/>
</dbReference>
<evidence type="ECO:0000256" key="12">
    <source>
        <dbReference type="ARBA" id="ARBA00022801"/>
    </source>
</evidence>
<comment type="cofactor">
    <cofactor evidence="2">
        <name>Mg(2+)</name>
        <dbReference type="ChEBI" id="CHEBI:18420"/>
    </cofactor>
</comment>
<dbReference type="GO" id="GO:0032299">
    <property type="term" value="C:ribonuclease H2 complex"/>
    <property type="evidence" value="ECO:0007669"/>
    <property type="project" value="TreeGrafter"/>
</dbReference>
<keyword evidence="13 14" id="KW-0464">Manganese</keyword>
<proteinExistence type="inferred from homology"/>
<dbReference type="PANTHER" id="PTHR10954:SF18">
    <property type="entry name" value="RIBONUCLEASE HII"/>
    <property type="match status" value="1"/>
</dbReference>
<dbReference type="SUPFAM" id="SSF53098">
    <property type="entry name" value="Ribonuclease H-like"/>
    <property type="match status" value="1"/>
</dbReference>
<dbReference type="PROSITE" id="PS51975">
    <property type="entry name" value="RNASE_H_2"/>
    <property type="match status" value="1"/>
</dbReference>
<dbReference type="GO" id="GO:0006298">
    <property type="term" value="P:mismatch repair"/>
    <property type="evidence" value="ECO:0007669"/>
    <property type="project" value="TreeGrafter"/>
</dbReference>
<evidence type="ECO:0000256" key="16">
    <source>
        <dbReference type="RuleBase" id="RU003515"/>
    </source>
</evidence>
<sequence>MRIGPERFDSHTIRKEWMPDYALENAHGGRVAGVDEVGRGPLAGPVVAAAVMFLSGVPGVLADRLDDSKKLKPAVRQQLYDVLHATPGVLIGVGAASVSEIERYNILRASWVAMQRAVGRLPQSPELVLVDGNAAPDFGCPARCVVGGDAISLSISAASVVAKVIRDRLMTRLAQRWPSYGWDRNAGYGTPIHRAALMADGISPHHRAAFGTVRRIVQASVSPYSPQSAEQPSC</sequence>
<keyword evidence="9 14" id="KW-0540">Nuclease</keyword>
<dbReference type="GO" id="GO:0043137">
    <property type="term" value="P:DNA replication, removal of RNA primer"/>
    <property type="evidence" value="ECO:0007669"/>
    <property type="project" value="TreeGrafter"/>
</dbReference>
<keyword evidence="12 14" id="KW-0378">Hydrolase</keyword>
<dbReference type="AlphaFoldDB" id="A0A0D6Q658"/>
<dbReference type="InterPro" id="IPR024567">
    <property type="entry name" value="RNase_HII/HIII_dom"/>
</dbReference>
<keyword evidence="8 14" id="KW-0963">Cytoplasm</keyword>
<evidence type="ECO:0000256" key="6">
    <source>
        <dbReference type="ARBA" id="ARBA00012180"/>
    </source>
</evidence>
<evidence type="ECO:0000256" key="10">
    <source>
        <dbReference type="ARBA" id="ARBA00022723"/>
    </source>
</evidence>
<feature type="domain" description="RNase H type-2" evidence="17">
    <location>
        <begin position="29"/>
        <end position="233"/>
    </location>
</feature>
<evidence type="ECO:0000313" key="19">
    <source>
        <dbReference type="Proteomes" id="UP000032683"/>
    </source>
</evidence>
<evidence type="ECO:0000256" key="4">
    <source>
        <dbReference type="ARBA" id="ARBA00004496"/>
    </source>
</evidence>
<organism evidence="18 19">
    <name type="scientific">Komagataeibacter xylinus NBRC 13693</name>
    <dbReference type="NCBI Taxonomy" id="1234668"/>
    <lineage>
        <taxon>Bacteria</taxon>
        <taxon>Pseudomonadati</taxon>
        <taxon>Pseudomonadota</taxon>
        <taxon>Alphaproteobacteria</taxon>
        <taxon>Acetobacterales</taxon>
        <taxon>Acetobacteraceae</taxon>
        <taxon>Komagataeibacter</taxon>
    </lineage>
</organism>
<feature type="binding site" evidence="14 15">
    <location>
        <position position="131"/>
    </location>
    <ligand>
        <name>a divalent metal cation</name>
        <dbReference type="ChEBI" id="CHEBI:60240"/>
    </ligand>
</feature>
<dbReference type="InterPro" id="IPR012337">
    <property type="entry name" value="RNaseH-like_sf"/>
</dbReference>
<dbReference type="EC" id="3.1.26.4" evidence="6 14"/>
<dbReference type="PANTHER" id="PTHR10954">
    <property type="entry name" value="RIBONUCLEASE H2 SUBUNIT A"/>
    <property type="match status" value="1"/>
</dbReference>
<dbReference type="RefSeq" id="WP_010516525.1">
    <property type="nucleotide sequence ID" value="NZ_BANJ01000012.1"/>
</dbReference>
<evidence type="ECO:0000256" key="15">
    <source>
        <dbReference type="PROSITE-ProRule" id="PRU01319"/>
    </source>
</evidence>
<protein>
    <recommendedName>
        <fullName evidence="7 14">Ribonuclease HII</fullName>
        <shortName evidence="14">RNase HII</shortName>
        <ecNumber evidence="6 14">3.1.26.4</ecNumber>
    </recommendedName>
</protein>
<evidence type="ECO:0000256" key="8">
    <source>
        <dbReference type="ARBA" id="ARBA00022490"/>
    </source>
</evidence>
<dbReference type="Pfam" id="PF01351">
    <property type="entry name" value="RNase_HII"/>
    <property type="match status" value="1"/>
</dbReference>
<comment type="subcellular location">
    <subcellularLocation>
        <location evidence="4 14">Cytoplasm</location>
    </subcellularLocation>
</comment>
<comment type="cofactor">
    <cofactor evidence="14 15">
        <name>Mn(2+)</name>
        <dbReference type="ChEBI" id="CHEBI:29035"/>
    </cofactor>
    <cofactor evidence="14 15">
        <name>Mg(2+)</name>
        <dbReference type="ChEBI" id="CHEBI:18420"/>
    </cofactor>
    <text evidence="14 15">Manganese or magnesium. Binds 1 divalent metal ion per monomer in the absence of substrate. May bind a second metal ion after substrate binding.</text>
</comment>
<evidence type="ECO:0000256" key="13">
    <source>
        <dbReference type="ARBA" id="ARBA00023211"/>
    </source>
</evidence>
<accession>A0A0D6Q658</accession>
<evidence type="ECO:0000256" key="2">
    <source>
        <dbReference type="ARBA" id="ARBA00001946"/>
    </source>
</evidence>
<evidence type="ECO:0000256" key="5">
    <source>
        <dbReference type="ARBA" id="ARBA00007383"/>
    </source>
</evidence>
<comment type="similarity">
    <text evidence="5 14 16">Belongs to the RNase HII family.</text>
</comment>
<dbReference type="GeneID" id="79187059"/>